<feature type="region of interest" description="Disordered" evidence="1">
    <location>
        <begin position="147"/>
        <end position="180"/>
    </location>
</feature>
<evidence type="ECO:0000256" key="1">
    <source>
        <dbReference type="SAM" id="MobiDB-lite"/>
    </source>
</evidence>
<comment type="caution">
    <text evidence="3">The sequence shown here is derived from an EMBL/GenBank/DDBJ whole genome shotgun (WGS) entry which is preliminary data.</text>
</comment>
<reference evidence="3 4" key="1">
    <citation type="submission" date="2014-03" db="EMBL/GenBank/DDBJ databases">
        <title>Draft Genome Sequences of Four Burkholderia Strains.</title>
        <authorList>
            <person name="Liu X.Y."/>
            <person name="Li C.X."/>
            <person name="Xu J.H."/>
        </authorList>
    </citation>
    <scope>NUCLEOTIDE SEQUENCE [LARGE SCALE GENOMIC DNA]</scope>
    <source>
        <strain evidence="3 4">OP-1</strain>
    </source>
</reference>
<dbReference type="EMBL" id="JFHD01000001">
    <property type="protein sequence ID" value="KDR34230.1"/>
    <property type="molecule type" value="Genomic_DNA"/>
</dbReference>
<keyword evidence="4" id="KW-1185">Reference proteome</keyword>
<feature type="transmembrane region" description="Helical" evidence="2">
    <location>
        <begin position="54"/>
        <end position="77"/>
    </location>
</feature>
<organism evidence="3 4">
    <name type="scientific">Caballeronia zhejiangensis</name>
    <dbReference type="NCBI Taxonomy" id="871203"/>
    <lineage>
        <taxon>Bacteria</taxon>
        <taxon>Pseudomonadati</taxon>
        <taxon>Pseudomonadota</taxon>
        <taxon>Betaproteobacteria</taxon>
        <taxon>Burkholderiales</taxon>
        <taxon>Burkholderiaceae</taxon>
        <taxon>Caballeronia</taxon>
    </lineage>
</organism>
<evidence type="ECO:0000256" key="2">
    <source>
        <dbReference type="SAM" id="Phobius"/>
    </source>
</evidence>
<feature type="transmembrane region" description="Helical" evidence="2">
    <location>
        <begin position="21"/>
        <end position="42"/>
    </location>
</feature>
<keyword evidence="2" id="KW-0812">Transmembrane</keyword>
<keyword evidence="2" id="KW-0472">Membrane</keyword>
<name>A0A656QTN7_9BURK</name>
<dbReference type="AlphaFoldDB" id="A0A656QTN7"/>
<evidence type="ECO:0000313" key="3">
    <source>
        <dbReference type="EMBL" id="KDR34230.1"/>
    </source>
</evidence>
<accession>A0A656QTN7</accession>
<dbReference type="RefSeq" id="WP_008347071.1">
    <property type="nucleotide sequence ID" value="NZ_JFHD01000001.1"/>
</dbReference>
<sequence>MPVDLSEAGEPYSYPAHGPRLLPWLGIWLACGALGVPLALLAWPASEAASGPSFWLAVLGVPNFAFLALLSIARIGYEALWSHAHNRNRARMKRLAERLRIAQKPLQVLGAGYCLPSVTSNLPDAVAAKTPFFKSRSPRGGVGNVLHNRFDDESWSDDPTSFATTPEDDDHDQPDTQTPEATRRIATVVLKLVAALEPLVPALQALSQYGHQYAPLVRVLAPSEGADKAKQHAVDALRLSGLPALDCVAVPDPQGLMVADGWLDTRERRALLILAYAWHDTDPPERSSEAAVAVLLNAGFYQLPESVQALATLHRPIEDQADVATLRDLALNAALWGKTDASNITHAWLTRLNAEHDRTLLDELKRAGFAGIATHETHRRPDRIVGDTGAATPWLCIAAAIESGEAGPHLILDRAQAAILYVQPTVSHDNPEQQFERA</sequence>
<evidence type="ECO:0000313" key="4">
    <source>
        <dbReference type="Proteomes" id="UP000027451"/>
    </source>
</evidence>
<dbReference type="Proteomes" id="UP000027451">
    <property type="component" value="Unassembled WGS sequence"/>
</dbReference>
<keyword evidence="2" id="KW-1133">Transmembrane helix</keyword>
<dbReference type="OrthoDB" id="8951952at2"/>
<protein>
    <submittedName>
        <fullName evidence="3">Uncharacterized protein</fullName>
    </submittedName>
</protein>
<gene>
    <name evidence="3" type="ORF">BG60_03530</name>
</gene>
<proteinExistence type="predicted"/>